<accession>A0A7V4XR56</accession>
<dbReference type="InterPro" id="IPR027417">
    <property type="entry name" value="P-loop_NTPase"/>
</dbReference>
<proteinExistence type="predicted"/>
<dbReference type="EMBL" id="DTKL01000012">
    <property type="protein sequence ID" value="HGY93370.1"/>
    <property type="molecule type" value="Genomic_DNA"/>
</dbReference>
<sequence>MDSVERLAHAINVYRDSCGTLWVDAPVNRALKLESAECRDYVTEKLLKELGCKPTKQVIDVLISKLRNTARAGPTVEVPIRVAAIRAGSGFDLASGDKIILDLADLQGRVVEVSLQGAQLTTYRRVSFSRPPGLLPLPEPHLGDNVNVRQALAPILPFPGDDARTVVAAVWALTSLVPIIPQPILMIVGEQGSGKSLLAKVLRELIDPNGSPLRRPPDSERDLFIAGASSYVLAFDNLTGIQKHLSDALCAISTGGGYSTRKLYTNDEEVVFTIRRPVIITSIDPVTVRPDFLDRTLLLELSALPDKRPILELEETHERCKARILGALLLSLQDALVARCFRRAEKLGDPHRLVDMHELALMAAESEHFGWTPEVVDAAIRSNRDQVRQLAVDASPIISLVTELAREGFEGTATQLLTKLEALAPKIQARRGDMPRSPEELGRALAREEPILRSRGVIVEKERGLAPARQRLIKLSLDSAAPVAAARRPVSLNPAHFAKRR</sequence>
<dbReference type="SUPFAM" id="SSF52540">
    <property type="entry name" value="P-loop containing nucleoside triphosphate hydrolases"/>
    <property type="match status" value="1"/>
</dbReference>
<dbReference type="AlphaFoldDB" id="A0A7V4XR56"/>
<organism evidence="1">
    <name type="scientific">Acidobacterium capsulatum</name>
    <dbReference type="NCBI Taxonomy" id="33075"/>
    <lineage>
        <taxon>Bacteria</taxon>
        <taxon>Pseudomonadati</taxon>
        <taxon>Acidobacteriota</taxon>
        <taxon>Terriglobia</taxon>
        <taxon>Terriglobales</taxon>
        <taxon>Acidobacteriaceae</taxon>
        <taxon>Acidobacterium</taxon>
    </lineage>
</organism>
<name>A0A7V4XR56_9BACT</name>
<protein>
    <submittedName>
        <fullName evidence="1">Uncharacterized protein</fullName>
    </submittedName>
</protein>
<evidence type="ECO:0000313" key="1">
    <source>
        <dbReference type="EMBL" id="HGY93370.1"/>
    </source>
</evidence>
<comment type="caution">
    <text evidence="1">The sequence shown here is derived from an EMBL/GenBank/DDBJ whole genome shotgun (WGS) entry which is preliminary data.</text>
</comment>
<gene>
    <name evidence="1" type="ORF">ENW50_01570</name>
</gene>
<reference evidence="1" key="1">
    <citation type="journal article" date="2020" name="mSystems">
        <title>Genome- and Community-Level Interaction Insights into Carbon Utilization and Element Cycling Functions of Hydrothermarchaeota in Hydrothermal Sediment.</title>
        <authorList>
            <person name="Zhou Z."/>
            <person name="Liu Y."/>
            <person name="Xu W."/>
            <person name="Pan J."/>
            <person name="Luo Z.H."/>
            <person name="Li M."/>
        </authorList>
    </citation>
    <scope>NUCLEOTIDE SEQUENCE [LARGE SCALE GENOMIC DNA]</scope>
    <source>
        <strain evidence="1">SpSt-855</strain>
    </source>
</reference>